<evidence type="ECO:0000259" key="1">
    <source>
        <dbReference type="PROSITE" id="PS51725"/>
    </source>
</evidence>
<reference evidence="2 3" key="1">
    <citation type="journal article" date="2008" name="Int. J. Syst. Evol. Microbiol.">
        <title>Description of Roseateles aquatilis sp. nov. and Roseateles terrae sp. nov., in the class Betaproteobacteria, and emended description of the genus Roseateles.</title>
        <authorList>
            <person name="Gomila M."/>
            <person name="Bowien B."/>
            <person name="Falsen E."/>
            <person name="Moore E.R."/>
            <person name="Lalucat J."/>
        </authorList>
    </citation>
    <scope>NUCLEOTIDE SEQUENCE [LARGE SCALE GENOMIC DNA]</scope>
    <source>
        <strain evidence="2 3">CCUG 48205</strain>
    </source>
</reference>
<dbReference type="AlphaFoldDB" id="A0A246JK47"/>
<dbReference type="RefSeq" id="WP_088382103.1">
    <property type="nucleotide sequence ID" value="NZ_NIOF01000001.1"/>
</dbReference>
<dbReference type="PANTHER" id="PTHR33336">
    <property type="entry name" value="QUINOL MONOOXYGENASE YGIN-RELATED"/>
    <property type="match status" value="1"/>
</dbReference>
<name>A0A246JK47_9BURK</name>
<organism evidence="2 3">
    <name type="scientific">Roseateles aquatilis</name>
    <dbReference type="NCBI Taxonomy" id="431061"/>
    <lineage>
        <taxon>Bacteria</taxon>
        <taxon>Pseudomonadati</taxon>
        <taxon>Pseudomonadota</taxon>
        <taxon>Betaproteobacteria</taxon>
        <taxon>Burkholderiales</taxon>
        <taxon>Sphaerotilaceae</taxon>
        <taxon>Roseateles</taxon>
    </lineage>
</organism>
<accession>A0A246JK47</accession>
<dbReference type="GO" id="GO:0016491">
    <property type="term" value="F:oxidoreductase activity"/>
    <property type="evidence" value="ECO:0007669"/>
    <property type="project" value="TreeGrafter"/>
</dbReference>
<gene>
    <name evidence="2" type="ORF">CDN99_00115</name>
</gene>
<dbReference type="Pfam" id="PF03992">
    <property type="entry name" value="ABM"/>
    <property type="match status" value="1"/>
</dbReference>
<dbReference type="OrthoDB" id="9812192at2"/>
<dbReference type="EMBL" id="NIOF01000001">
    <property type="protein sequence ID" value="OWQ92955.1"/>
    <property type="molecule type" value="Genomic_DNA"/>
</dbReference>
<dbReference type="Proteomes" id="UP000197468">
    <property type="component" value="Unassembled WGS sequence"/>
</dbReference>
<sequence length="126" mass="13908">MSDQNLIPVTNGDVDRRAAFLQVIAHYHVKPGLGDQVAALLAELTTATRREAKNLAYAFYRSPQDPDRFVILEQYTDASGLDDHRASGHFQRLGFGTIIPMLVSREVTSYVVHTGPDGKPLDADKV</sequence>
<dbReference type="Gene3D" id="3.30.70.100">
    <property type="match status" value="1"/>
</dbReference>
<dbReference type="PANTHER" id="PTHR33336:SF3">
    <property type="entry name" value="ABM DOMAIN-CONTAINING PROTEIN"/>
    <property type="match status" value="1"/>
</dbReference>
<dbReference type="InterPro" id="IPR007138">
    <property type="entry name" value="ABM_dom"/>
</dbReference>
<dbReference type="SUPFAM" id="SSF54909">
    <property type="entry name" value="Dimeric alpha+beta barrel"/>
    <property type="match status" value="1"/>
</dbReference>
<dbReference type="GO" id="GO:0005829">
    <property type="term" value="C:cytosol"/>
    <property type="evidence" value="ECO:0007669"/>
    <property type="project" value="TreeGrafter"/>
</dbReference>
<feature type="domain" description="ABM" evidence="1">
    <location>
        <begin position="21"/>
        <end position="111"/>
    </location>
</feature>
<evidence type="ECO:0000313" key="2">
    <source>
        <dbReference type="EMBL" id="OWQ92955.1"/>
    </source>
</evidence>
<dbReference type="PROSITE" id="PS51725">
    <property type="entry name" value="ABM"/>
    <property type="match status" value="1"/>
</dbReference>
<proteinExistence type="predicted"/>
<dbReference type="InterPro" id="IPR011008">
    <property type="entry name" value="Dimeric_a/b-barrel"/>
</dbReference>
<evidence type="ECO:0000313" key="3">
    <source>
        <dbReference type="Proteomes" id="UP000197468"/>
    </source>
</evidence>
<comment type="caution">
    <text evidence="2">The sequence shown here is derived from an EMBL/GenBank/DDBJ whole genome shotgun (WGS) entry which is preliminary data.</text>
</comment>
<protein>
    <recommendedName>
        <fullName evidence="1">ABM domain-containing protein</fullName>
    </recommendedName>
</protein>
<dbReference type="InterPro" id="IPR050744">
    <property type="entry name" value="AI-2_Isomerase_LsrG"/>
</dbReference>
<keyword evidence="3" id="KW-1185">Reference proteome</keyword>